<evidence type="ECO:0000313" key="4">
    <source>
        <dbReference type="EMBL" id="SDB23163.1"/>
    </source>
</evidence>
<dbReference type="SUPFAM" id="SSF56796">
    <property type="entry name" value="Dehydroquinate synthase-like"/>
    <property type="match status" value="1"/>
</dbReference>
<gene>
    <name evidence="4" type="ORF">SAMN02910417_01715</name>
</gene>
<dbReference type="InterPro" id="IPR056798">
    <property type="entry name" value="ADH_Fe_C"/>
</dbReference>
<proteinExistence type="predicted"/>
<dbReference type="PANTHER" id="PTHR11496:SF83">
    <property type="entry name" value="HYDROXYACID-OXOACID TRANSHYDROGENASE, MITOCHONDRIAL"/>
    <property type="match status" value="1"/>
</dbReference>
<dbReference type="Gene3D" id="1.20.1090.10">
    <property type="entry name" value="Dehydroquinate synthase-like - alpha domain"/>
    <property type="match status" value="1"/>
</dbReference>
<dbReference type="FunFam" id="1.20.1090.10:FF:000001">
    <property type="entry name" value="Aldehyde-alcohol dehydrogenase"/>
    <property type="match status" value="1"/>
</dbReference>
<evidence type="ECO:0000259" key="3">
    <source>
        <dbReference type="Pfam" id="PF25137"/>
    </source>
</evidence>
<sequence>MHAYEWVLHSLGDKMNQIYIKTKVVSGEDSLERLGKFEDKTIWLIADAFLVDNKSVNQITEKLDKSNKVVVCRDVVPDPPLEVVAKGVALIHSVQPDIIIAYGGGSAIDTAKGVIYFSRLAKYEKELRFIAIPTTSGTGSEVTSVTVITDTQTQIKYPIEDDGILPDEVILCPRLTVSVPPAVTANTGMDVLTHALEAYVATGANTYSDALAEKAIELVFHYLKQCYHEGDNLMARSRMQEASNLAGSAFNIAGLGMNHSIAHQLGALFHLPHGLANALILNGVIRKNAEYEDMKKRYAILAKKLNIASLDTKDDDAVELLCSEIRKCQQEMTMPLTLRECNVTTSMLQDKIDIIYQNAMNDRCTQTAKYVYSKGEIVNVLFGLL</sequence>
<organism evidence="4 5">
    <name type="scientific">Eubacterium oxidoreducens</name>
    <dbReference type="NCBI Taxonomy" id="1732"/>
    <lineage>
        <taxon>Bacteria</taxon>
        <taxon>Bacillati</taxon>
        <taxon>Bacillota</taxon>
        <taxon>Clostridia</taxon>
        <taxon>Eubacteriales</taxon>
        <taxon>Eubacteriaceae</taxon>
        <taxon>Eubacterium</taxon>
    </lineage>
</organism>
<keyword evidence="5" id="KW-1185">Reference proteome</keyword>
<reference evidence="4 5" key="1">
    <citation type="submission" date="2016-10" db="EMBL/GenBank/DDBJ databases">
        <authorList>
            <person name="de Groot N.N."/>
        </authorList>
    </citation>
    <scope>NUCLEOTIDE SEQUENCE [LARGE SCALE GENOMIC DNA]</scope>
    <source>
        <strain evidence="4 5">DSM 3217</strain>
    </source>
</reference>
<dbReference type="FunFam" id="3.40.50.1970:FF:000003">
    <property type="entry name" value="Alcohol dehydrogenase, iron-containing"/>
    <property type="match status" value="1"/>
</dbReference>
<dbReference type="Proteomes" id="UP000199228">
    <property type="component" value="Unassembled WGS sequence"/>
</dbReference>
<dbReference type="GO" id="GO:0046872">
    <property type="term" value="F:metal ion binding"/>
    <property type="evidence" value="ECO:0007669"/>
    <property type="project" value="InterPro"/>
</dbReference>
<dbReference type="AlphaFoldDB" id="A0A1G6BRA5"/>
<feature type="domain" description="Alcohol dehydrogenase iron-type/glycerol dehydrogenase GldA" evidence="2">
    <location>
        <begin position="22"/>
        <end position="171"/>
    </location>
</feature>
<dbReference type="EMBL" id="FMXR01000012">
    <property type="protein sequence ID" value="SDB23163.1"/>
    <property type="molecule type" value="Genomic_DNA"/>
</dbReference>
<dbReference type="InterPro" id="IPR039697">
    <property type="entry name" value="Alcohol_dehydrogenase_Fe"/>
</dbReference>
<accession>A0A1G6BRA5</accession>
<keyword evidence="1" id="KW-0560">Oxidoreductase</keyword>
<evidence type="ECO:0000313" key="5">
    <source>
        <dbReference type="Proteomes" id="UP000199228"/>
    </source>
</evidence>
<dbReference type="Pfam" id="PF00465">
    <property type="entry name" value="Fe-ADH"/>
    <property type="match status" value="1"/>
</dbReference>
<dbReference type="Gene3D" id="3.40.50.1970">
    <property type="match status" value="1"/>
</dbReference>
<dbReference type="CDD" id="cd08180">
    <property type="entry name" value="PDD"/>
    <property type="match status" value="1"/>
</dbReference>
<feature type="domain" description="Fe-containing alcohol dehydrogenase-like C-terminal" evidence="3">
    <location>
        <begin position="184"/>
        <end position="381"/>
    </location>
</feature>
<dbReference type="PANTHER" id="PTHR11496">
    <property type="entry name" value="ALCOHOL DEHYDROGENASE"/>
    <property type="match status" value="1"/>
</dbReference>
<dbReference type="STRING" id="1732.SAMN02910417_01715"/>
<name>A0A1G6BRA5_EUBOX</name>
<protein>
    <submittedName>
        <fullName evidence="4">1-propanol dehydrogenase</fullName>
    </submittedName>
</protein>
<dbReference type="GO" id="GO:0004022">
    <property type="term" value="F:alcohol dehydrogenase (NAD+) activity"/>
    <property type="evidence" value="ECO:0007669"/>
    <property type="project" value="UniProtKB-ARBA"/>
</dbReference>
<evidence type="ECO:0000256" key="1">
    <source>
        <dbReference type="ARBA" id="ARBA00023002"/>
    </source>
</evidence>
<evidence type="ECO:0000259" key="2">
    <source>
        <dbReference type="Pfam" id="PF00465"/>
    </source>
</evidence>
<dbReference type="InterPro" id="IPR001670">
    <property type="entry name" value="ADH_Fe/GldA"/>
</dbReference>
<dbReference type="Pfam" id="PF25137">
    <property type="entry name" value="ADH_Fe_C"/>
    <property type="match status" value="1"/>
</dbReference>